<name>E5A760_LEPMJ</name>
<keyword evidence="2" id="KW-1185">Reference proteome</keyword>
<gene>
    <name evidence="1" type="ORF">LEMA_P086940.1</name>
</gene>
<proteinExistence type="predicted"/>
<dbReference type="Proteomes" id="UP000002668">
    <property type="component" value="Genome"/>
</dbReference>
<dbReference type="RefSeq" id="XP_003842934.1">
    <property type="nucleotide sequence ID" value="XM_003842886.1"/>
</dbReference>
<dbReference type="HOGENOM" id="CLU_1661082_0_0_1"/>
<dbReference type="EMBL" id="FP929136">
    <property type="protein sequence ID" value="CBX99455.1"/>
    <property type="molecule type" value="Genomic_DNA"/>
</dbReference>
<dbReference type="InParanoid" id="E5A760"/>
<reference evidence="2" key="1">
    <citation type="journal article" date="2011" name="Nat. Commun.">
        <title>Effector diversification within compartments of the Leptosphaeria maculans genome affected by Repeat-Induced Point mutations.</title>
        <authorList>
            <person name="Rouxel T."/>
            <person name="Grandaubert J."/>
            <person name="Hane J.K."/>
            <person name="Hoede C."/>
            <person name="van de Wouw A.P."/>
            <person name="Couloux A."/>
            <person name="Dominguez V."/>
            <person name="Anthouard V."/>
            <person name="Bally P."/>
            <person name="Bourras S."/>
            <person name="Cozijnsen A.J."/>
            <person name="Ciuffetti L.M."/>
            <person name="Degrave A."/>
            <person name="Dilmaghani A."/>
            <person name="Duret L."/>
            <person name="Fudal I."/>
            <person name="Goodwin S.B."/>
            <person name="Gout L."/>
            <person name="Glaser N."/>
            <person name="Linglin J."/>
            <person name="Kema G.H.J."/>
            <person name="Lapalu N."/>
            <person name="Lawrence C.B."/>
            <person name="May K."/>
            <person name="Meyer M."/>
            <person name="Ollivier B."/>
            <person name="Poulain J."/>
            <person name="Schoch C.L."/>
            <person name="Simon A."/>
            <person name="Spatafora J.W."/>
            <person name="Stachowiak A."/>
            <person name="Turgeon B.G."/>
            <person name="Tyler B.M."/>
            <person name="Vincent D."/>
            <person name="Weissenbach J."/>
            <person name="Amselem J."/>
            <person name="Quesneville H."/>
            <person name="Oliver R.P."/>
            <person name="Wincker P."/>
            <person name="Balesdent M.-H."/>
            <person name="Howlett B.J."/>
        </authorList>
    </citation>
    <scope>NUCLEOTIDE SEQUENCE [LARGE SCALE GENOMIC DNA]</scope>
    <source>
        <strain evidence="2">JN3 / isolate v23.1.3 / race Av1-4-5-6-7-8</strain>
    </source>
</reference>
<sequence>MPIYTTVIANAQPPIYHLLNPSDPRPSPSQSQSQFLLTVCLAHNDRHGDNRILERLVGTAGLEFEKFLVGLSFYWPVLLSLAVPRPLLSISHTLLDFKDKFGDAHQSETTPLLAVFFNSVFGCFPDFCRDHCVFCHQKSFQVLSIRLQVIFGSLKKFSK</sequence>
<evidence type="ECO:0000313" key="2">
    <source>
        <dbReference type="Proteomes" id="UP000002668"/>
    </source>
</evidence>
<organism evidence="1 2">
    <name type="scientific">Leptosphaeria maculans (strain JN3 / isolate v23.1.3 / race Av1-4-5-6-7-8)</name>
    <name type="common">Blackleg fungus</name>
    <name type="synonym">Phoma lingam</name>
    <dbReference type="NCBI Taxonomy" id="985895"/>
    <lineage>
        <taxon>Eukaryota</taxon>
        <taxon>Fungi</taxon>
        <taxon>Dikarya</taxon>
        <taxon>Ascomycota</taxon>
        <taxon>Pezizomycotina</taxon>
        <taxon>Dothideomycetes</taxon>
        <taxon>Pleosporomycetidae</taxon>
        <taxon>Pleosporales</taxon>
        <taxon>Pleosporineae</taxon>
        <taxon>Leptosphaeriaceae</taxon>
        <taxon>Plenodomus</taxon>
        <taxon>Plenodomus lingam/Leptosphaeria maculans species complex</taxon>
    </lineage>
</organism>
<dbReference type="GeneID" id="13289117"/>
<protein>
    <submittedName>
        <fullName evidence="1">Uncharacterized protein</fullName>
    </submittedName>
</protein>
<dbReference type="VEuPathDB" id="FungiDB:LEMA_P086940.1"/>
<evidence type="ECO:0000313" key="1">
    <source>
        <dbReference type="EMBL" id="CBX99455.1"/>
    </source>
</evidence>
<dbReference type="AlphaFoldDB" id="E5A760"/>
<accession>E5A760</accession>